<evidence type="ECO:0000313" key="5">
    <source>
        <dbReference type="EMBL" id="KIM43026.1"/>
    </source>
</evidence>
<dbReference type="AlphaFoldDB" id="A0A0C3CHC2"/>
<dbReference type="HOGENOM" id="CLU_028449_0_0_1"/>
<dbReference type="InterPro" id="IPR024336">
    <property type="entry name" value="tRNA_splic_suSen54_N"/>
</dbReference>
<dbReference type="STRING" id="686832.A0A0C3CHC2"/>
<evidence type="ECO:0000313" key="6">
    <source>
        <dbReference type="Proteomes" id="UP000053424"/>
    </source>
</evidence>
<evidence type="ECO:0000256" key="1">
    <source>
        <dbReference type="ARBA" id="ARBA00005736"/>
    </source>
</evidence>
<feature type="region of interest" description="Disordered" evidence="3">
    <location>
        <begin position="1"/>
        <end position="66"/>
    </location>
</feature>
<sequence>MDDSLEIPTAHAPTTPLGDIPPEDDDERSSDEEDGGLDWTKLLPPSARPVIPRRGEKEFEPRAGGGTNLQLHVLDRSRSAMFETLRATRTISSKAISYATWHPDLARTHVTLARGIHFSTMGHSAPRPTTGGTGEEGLAKIQKRLELLPEEAIYLIERGSLFCWKQTDLELGQVPGLSDVGGSPITVQQAFSEMLGKGDLTMEKFQVYAYLKRLGYAVTRSDPPDPYYPIPPGLADVKPGFSFLQCLKSIFPLWTSFISRFIGGGFSWWHPVQISRWLHHDKNYGYLFRSLRFMPAGHAIPWKTSEATLKAKASSPYRIFFNIYKPSTSFKKSAPPPPDSHLVVINGRTTPMPTLQELTDLFEVLPDAPPPKPRQRRSPIGAPLPAAAPPPPPPIIPTVEPSFIRKLFPWAFPPIPPAPMARKPNPFVALKSGKKIIVIAVVDAGNISFFRFGQGEFTEWPMV</sequence>
<feature type="compositionally biased region" description="Acidic residues" evidence="3">
    <location>
        <begin position="21"/>
        <end position="36"/>
    </location>
</feature>
<organism evidence="5 6">
    <name type="scientific">Hebeloma cylindrosporum</name>
    <dbReference type="NCBI Taxonomy" id="76867"/>
    <lineage>
        <taxon>Eukaryota</taxon>
        <taxon>Fungi</taxon>
        <taxon>Dikarya</taxon>
        <taxon>Basidiomycota</taxon>
        <taxon>Agaricomycotina</taxon>
        <taxon>Agaricomycetes</taxon>
        <taxon>Agaricomycetidae</taxon>
        <taxon>Agaricales</taxon>
        <taxon>Agaricineae</taxon>
        <taxon>Hymenogastraceae</taxon>
        <taxon>Hebeloma</taxon>
    </lineage>
</organism>
<dbReference type="OrthoDB" id="408683at2759"/>
<keyword evidence="6" id="KW-1185">Reference proteome</keyword>
<dbReference type="Proteomes" id="UP000053424">
    <property type="component" value="Unassembled WGS sequence"/>
</dbReference>
<proteinExistence type="inferred from homology"/>
<dbReference type="InterPro" id="IPR024337">
    <property type="entry name" value="tRNA_splic_suSen54"/>
</dbReference>
<feature type="region of interest" description="Disordered" evidence="3">
    <location>
        <begin position="366"/>
        <end position="392"/>
    </location>
</feature>
<evidence type="ECO:0000256" key="2">
    <source>
        <dbReference type="ARBA" id="ARBA00022694"/>
    </source>
</evidence>
<keyword evidence="2" id="KW-0819">tRNA processing</keyword>
<protein>
    <recommendedName>
        <fullName evidence="4">tRNA-splicing endonuclease subunit Sen54 N-terminal domain-containing protein</fullName>
    </recommendedName>
</protein>
<reference evidence="5 6" key="1">
    <citation type="submission" date="2014-04" db="EMBL/GenBank/DDBJ databases">
        <authorList>
            <consortium name="DOE Joint Genome Institute"/>
            <person name="Kuo A."/>
            <person name="Gay G."/>
            <person name="Dore J."/>
            <person name="Kohler A."/>
            <person name="Nagy L.G."/>
            <person name="Floudas D."/>
            <person name="Copeland A."/>
            <person name="Barry K.W."/>
            <person name="Cichocki N."/>
            <person name="Veneault-Fourrey C."/>
            <person name="LaButti K."/>
            <person name="Lindquist E.A."/>
            <person name="Lipzen A."/>
            <person name="Lundell T."/>
            <person name="Morin E."/>
            <person name="Murat C."/>
            <person name="Sun H."/>
            <person name="Tunlid A."/>
            <person name="Henrissat B."/>
            <person name="Grigoriev I.V."/>
            <person name="Hibbett D.S."/>
            <person name="Martin F."/>
            <person name="Nordberg H.P."/>
            <person name="Cantor M.N."/>
            <person name="Hua S.X."/>
        </authorList>
    </citation>
    <scope>NUCLEOTIDE SEQUENCE [LARGE SCALE GENOMIC DNA]</scope>
    <source>
        <strain evidence="6">h7</strain>
    </source>
</reference>
<accession>A0A0C3CHC2</accession>
<reference evidence="6" key="2">
    <citation type="submission" date="2015-01" db="EMBL/GenBank/DDBJ databases">
        <title>Evolutionary Origins and Diversification of the Mycorrhizal Mutualists.</title>
        <authorList>
            <consortium name="DOE Joint Genome Institute"/>
            <consortium name="Mycorrhizal Genomics Consortium"/>
            <person name="Kohler A."/>
            <person name="Kuo A."/>
            <person name="Nagy L.G."/>
            <person name="Floudas D."/>
            <person name="Copeland A."/>
            <person name="Barry K.W."/>
            <person name="Cichocki N."/>
            <person name="Veneault-Fourrey C."/>
            <person name="LaButti K."/>
            <person name="Lindquist E.A."/>
            <person name="Lipzen A."/>
            <person name="Lundell T."/>
            <person name="Morin E."/>
            <person name="Murat C."/>
            <person name="Riley R."/>
            <person name="Ohm R."/>
            <person name="Sun H."/>
            <person name="Tunlid A."/>
            <person name="Henrissat B."/>
            <person name="Grigoriev I.V."/>
            <person name="Hibbett D.S."/>
            <person name="Martin F."/>
        </authorList>
    </citation>
    <scope>NUCLEOTIDE SEQUENCE [LARGE SCALE GENOMIC DNA]</scope>
    <source>
        <strain evidence="6">h7</strain>
    </source>
</reference>
<dbReference type="PANTHER" id="PTHR21027">
    <property type="entry name" value="TRNA-SPLICING ENDONUCLEASE SUBUNIT SEN54"/>
    <property type="match status" value="1"/>
</dbReference>
<feature type="domain" description="tRNA-splicing endonuclease subunit Sen54 N-terminal" evidence="4">
    <location>
        <begin position="82"/>
        <end position="164"/>
    </location>
</feature>
<dbReference type="GO" id="GO:0000214">
    <property type="term" value="C:tRNA-intron endonuclease complex"/>
    <property type="evidence" value="ECO:0007669"/>
    <property type="project" value="TreeGrafter"/>
</dbReference>
<dbReference type="GO" id="GO:0000379">
    <property type="term" value="P:tRNA-type intron splice site recognition and cleavage"/>
    <property type="evidence" value="ECO:0007669"/>
    <property type="project" value="TreeGrafter"/>
</dbReference>
<dbReference type="PANTHER" id="PTHR21027:SF1">
    <property type="entry name" value="TRNA-SPLICING ENDONUCLEASE SUBUNIT SEN54"/>
    <property type="match status" value="1"/>
</dbReference>
<comment type="similarity">
    <text evidence="1">Belongs to the SEN54 family.</text>
</comment>
<evidence type="ECO:0000256" key="3">
    <source>
        <dbReference type="SAM" id="MobiDB-lite"/>
    </source>
</evidence>
<gene>
    <name evidence="5" type="ORF">M413DRAFT_443839</name>
</gene>
<evidence type="ECO:0000259" key="4">
    <source>
        <dbReference type="Pfam" id="PF12928"/>
    </source>
</evidence>
<name>A0A0C3CHC2_HEBCY</name>
<dbReference type="Pfam" id="PF12928">
    <property type="entry name" value="tRNA_int_end_N2"/>
    <property type="match status" value="1"/>
</dbReference>
<dbReference type="EMBL" id="KN831776">
    <property type="protein sequence ID" value="KIM43026.1"/>
    <property type="molecule type" value="Genomic_DNA"/>
</dbReference>